<feature type="compositionally biased region" description="Basic and acidic residues" evidence="4">
    <location>
        <begin position="597"/>
        <end position="606"/>
    </location>
</feature>
<dbReference type="InterPro" id="IPR011059">
    <property type="entry name" value="Metal-dep_hydrolase_composite"/>
</dbReference>
<accession>A0ABR2X6B3</accession>
<dbReference type="Pfam" id="PF21041">
    <property type="entry name" value="XMAP215_CLASP_TOG"/>
    <property type="match status" value="2"/>
</dbReference>
<keyword evidence="2" id="KW-0963">Cytoplasm</keyword>
<feature type="domain" description="TOG" evidence="5">
    <location>
        <begin position="371"/>
        <end position="603"/>
    </location>
</feature>
<feature type="compositionally biased region" description="Acidic residues" evidence="4">
    <location>
        <begin position="353"/>
        <end position="363"/>
    </location>
</feature>
<feature type="compositionally biased region" description="Low complexity" evidence="4">
    <location>
        <begin position="339"/>
        <end position="352"/>
    </location>
</feature>
<sequence length="1447" mass="155280">MPFDRLRRPSLQRLIQKVADTLSPPPTSNGTKTKEAPVSKNSRFRSRQKRQEPTPSASPTSPQAESPLQTKSTGLALIPSIESCHEVPETFKGNMAEGEPDYSSLPLTDRWVHKVWKVRKSAYEEAAKQFETTPDEYDPSFRPFNQDPSLWKGAVTDSNVAAQSDGIAAFCAFLKFGGKENCTRSRNHVVTPICEKGLISTRPATKASSIEALLLLVELDVPGPVIEDILPALSAKLPKVVAAALAALATIFHNYGCKTADPKPVLKILPKVFGHADKNVRAEATNLAVEFYRWLRDAMKPMFWGDLKPTQQSDLEAQFEKIKAEGPPKQERLLRSQQEAAARAPAAGAAGEEAYDEGDDAEEPGEVDVFDLAEPQELLSKVPANFHENLASSKWKERKEALEALYTLLNVPRIKDGDYGEINRGLAKCMKDANIAVVTQAAQCIEVLAKGLRKSYGKYRSVVMAPIMERLKEKKASVADALGAALDQVFLATSLSECMEDITTYLVHKNPQVKEGTMKFLVRSLRTTRDVPSKQEIAILVEFAKKLLAESSEGLRSGGAEVLGTIMKIIGERAMNPHLEGLDDIRKNKIKEYFETAEVKAKDKPKPPPTPAARAPPGGPKKILGGAKKAPAGVKKTAPAAAPHPAESAPLAPQPSSKATPAANRLGAPKSSGLTGLKAPRGRLTGPGGLASPRRAPAAAPPPPVEDEEPVQASPPPRPRIGLGRGGLAARSLAKPAAPAAAAPASNSPTPSSGLAAIERAELEELRAANERLLRLADETRHEKSKMTSEIQELKNQNAQLIEDHTRDVLSIKAKETQLVRARSDAEAAEQTNERLRRELERLKRALSKAEAASANNGVTSPGVGSPTHDDVGIYRDGGNFAGGRATRTSFTSTLSEEKENGDPPPSYTRNKMMSPDLRYGSGSSGRGSPARGYRSTPIDDAVGYGGSASGTSSAAGGGTSNGVESWKRAAEVTSQLKARIEQMKIAFVLANADVKQIAEATLEEENDSEKLIKPWKLPPQKSYILANAILVDPVAGKTRLGAWVKISGGLIEHVRYAHCPPAPVDIDEGSILIDCSGLYLCPGLVDAHVHLSAVPGSASLGGSMGDDSAVSHFRQPFVARQSLRRGFTSLRDCGGASLALKEAIADDVFPGPRLFIANHALSQTGGHGDRRGPHDHSVSLCCSGQAEGGLALVVDGVDECIRAAREQLRTGADFIKIMVGGGVASPSDKLTNTQFTSAEIRAIVEVAESYSTFVTAHAYTPRAIRHAVSNGVKGIEHGNFIDEDTARYMAEHGAWLTPTLVTYEAMANTEKYKGFLPPENAAKNREVLDKGLESLEIAHAAGVKMCYGSDLLGPLTAEQSGEFAIRRRVLKDIDVLRAATVNPAEMMGQGKFLGQIKEGFAADLLLLTSDPLRDVAVLSSPEQSLWAVIKDGRVWESRWPALPTDV</sequence>
<feature type="compositionally biased region" description="Low complexity" evidence="4">
    <location>
        <begin position="612"/>
        <end position="651"/>
    </location>
</feature>
<keyword evidence="3" id="KW-0206">Cytoskeleton</keyword>
<evidence type="ECO:0000313" key="7">
    <source>
        <dbReference type="Proteomes" id="UP001465668"/>
    </source>
</evidence>
<feature type="region of interest" description="Disordered" evidence="4">
    <location>
        <begin position="326"/>
        <end position="363"/>
    </location>
</feature>
<evidence type="ECO:0000256" key="2">
    <source>
        <dbReference type="ARBA" id="ARBA00022490"/>
    </source>
</evidence>
<feature type="compositionally biased region" description="Low complexity" evidence="4">
    <location>
        <begin position="728"/>
        <end position="755"/>
    </location>
</feature>
<comment type="caution">
    <text evidence="6">The sequence shown here is derived from an EMBL/GenBank/DDBJ whole genome shotgun (WGS) entry which is preliminary data.</text>
</comment>
<dbReference type="InterPro" id="IPR045110">
    <property type="entry name" value="XMAP215"/>
</dbReference>
<dbReference type="InterPro" id="IPR016024">
    <property type="entry name" value="ARM-type_fold"/>
</dbReference>
<dbReference type="InterPro" id="IPR048492">
    <property type="entry name" value="Stu2_CTS"/>
</dbReference>
<feature type="region of interest" description="Disordered" evidence="4">
    <location>
        <begin position="1"/>
        <end position="70"/>
    </location>
</feature>
<evidence type="ECO:0000256" key="4">
    <source>
        <dbReference type="SAM" id="MobiDB-lite"/>
    </source>
</evidence>
<dbReference type="SUPFAM" id="SSF51338">
    <property type="entry name" value="Composite domain of metallo-dependent hydrolases"/>
    <property type="match status" value="1"/>
</dbReference>
<dbReference type="InterPro" id="IPR011989">
    <property type="entry name" value="ARM-like"/>
</dbReference>
<evidence type="ECO:0000256" key="3">
    <source>
        <dbReference type="ARBA" id="ARBA00023212"/>
    </source>
</evidence>
<dbReference type="Gene3D" id="3.20.20.140">
    <property type="entry name" value="Metal-dependent hydrolases"/>
    <property type="match status" value="1"/>
</dbReference>
<dbReference type="InterPro" id="IPR057744">
    <property type="entry name" value="OTAase-like"/>
</dbReference>
<dbReference type="Pfam" id="PF21042">
    <property type="entry name" value="Stu2_CTS"/>
    <property type="match status" value="1"/>
</dbReference>
<comment type="subcellular location">
    <subcellularLocation>
        <location evidence="1">Cytoplasm</location>
        <location evidence="1">Cytoskeleton</location>
    </subcellularLocation>
</comment>
<feature type="domain" description="TOG" evidence="5">
    <location>
        <begin position="94"/>
        <end position="328"/>
    </location>
</feature>
<dbReference type="Gene3D" id="2.30.40.10">
    <property type="entry name" value="Urease, subunit C, domain 1"/>
    <property type="match status" value="1"/>
</dbReference>
<feature type="region of interest" description="Disordered" evidence="4">
    <location>
        <begin position="597"/>
        <end position="755"/>
    </location>
</feature>
<dbReference type="Gene3D" id="1.25.10.10">
    <property type="entry name" value="Leucine-rich Repeat Variant"/>
    <property type="match status" value="2"/>
</dbReference>
<dbReference type="PANTHER" id="PTHR12609">
    <property type="entry name" value="MICROTUBULE ASSOCIATED PROTEIN XMAP215"/>
    <property type="match status" value="1"/>
</dbReference>
<feature type="region of interest" description="Disordered" evidence="4">
    <location>
        <begin position="848"/>
        <end position="964"/>
    </location>
</feature>
<evidence type="ECO:0000259" key="5">
    <source>
        <dbReference type="SMART" id="SM01349"/>
    </source>
</evidence>
<gene>
    <name evidence="6" type="ORF">SCAR479_14004</name>
</gene>
<dbReference type="InterPro" id="IPR032466">
    <property type="entry name" value="Metal_Hydrolase"/>
</dbReference>
<feature type="compositionally biased region" description="Low complexity" evidence="4">
    <location>
        <begin position="53"/>
        <end position="67"/>
    </location>
</feature>
<protein>
    <submittedName>
        <fullName evidence="6">TOG domain-containing protein</fullName>
    </submittedName>
</protein>
<organism evidence="6 7">
    <name type="scientific">Seiridium cardinale</name>
    <dbReference type="NCBI Taxonomy" id="138064"/>
    <lineage>
        <taxon>Eukaryota</taxon>
        <taxon>Fungi</taxon>
        <taxon>Dikarya</taxon>
        <taxon>Ascomycota</taxon>
        <taxon>Pezizomycotina</taxon>
        <taxon>Sordariomycetes</taxon>
        <taxon>Xylariomycetidae</taxon>
        <taxon>Amphisphaeriales</taxon>
        <taxon>Sporocadaceae</taxon>
        <taxon>Seiridium</taxon>
    </lineage>
</organism>
<dbReference type="Pfam" id="PF01979">
    <property type="entry name" value="Amidohydro_1"/>
    <property type="match status" value="1"/>
</dbReference>
<dbReference type="CDD" id="cd01299">
    <property type="entry name" value="Met_dep_hydrolase_A"/>
    <property type="match status" value="1"/>
</dbReference>
<dbReference type="InterPro" id="IPR048491">
    <property type="entry name" value="XMAP215_CLASP_TOG"/>
</dbReference>
<dbReference type="InterPro" id="IPR006680">
    <property type="entry name" value="Amidohydro-rel"/>
</dbReference>
<keyword evidence="7" id="KW-1185">Reference proteome</keyword>
<dbReference type="SUPFAM" id="SSF48371">
    <property type="entry name" value="ARM repeat"/>
    <property type="match status" value="1"/>
</dbReference>
<dbReference type="Proteomes" id="UP001465668">
    <property type="component" value="Unassembled WGS sequence"/>
</dbReference>
<feature type="compositionally biased region" description="Low complexity" evidence="4">
    <location>
        <begin position="919"/>
        <end position="936"/>
    </location>
</feature>
<evidence type="ECO:0000256" key="1">
    <source>
        <dbReference type="ARBA" id="ARBA00004245"/>
    </source>
</evidence>
<dbReference type="InterPro" id="IPR034085">
    <property type="entry name" value="TOG"/>
</dbReference>
<dbReference type="SUPFAM" id="SSF51556">
    <property type="entry name" value="Metallo-dependent hydrolases"/>
    <property type="match status" value="1"/>
</dbReference>
<name>A0ABR2X6B3_9PEZI</name>
<evidence type="ECO:0000313" key="6">
    <source>
        <dbReference type="EMBL" id="KAK9769322.1"/>
    </source>
</evidence>
<dbReference type="SMART" id="SM01349">
    <property type="entry name" value="TOG"/>
    <property type="match status" value="2"/>
</dbReference>
<reference evidence="6 7" key="1">
    <citation type="submission" date="2024-02" db="EMBL/GenBank/DDBJ databases">
        <title>First draft genome assembly of two strains of Seiridium cardinale.</title>
        <authorList>
            <person name="Emiliani G."/>
            <person name="Scali E."/>
        </authorList>
    </citation>
    <scope>NUCLEOTIDE SEQUENCE [LARGE SCALE GENOMIC DNA]</scope>
    <source>
        <strain evidence="6 7">BM-138-000479</strain>
    </source>
</reference>
<dbReference type="EMBL" id="JARVKM010000136">
    <property type="protein sequence ID" value="KAK9769322.1"/>
    <property type="molecule type" value="Genomic_DNA"/>
</dbReference>
<proteinExistence type="predicted"/>